<dbReference type="InParanoid" id="A0A165M5A9"/>
<dbReference type="PANTHER" id="PTHR18460">
    <property type="entry name" value="TEL2 INTERACTING PROTEIN 1 TTI1 FAMILY MEMBER"/>
    <property type="match status" value="1"/>
</dbReference>
<feature type="region of interest" description="Disordered" evidence="1">
    <location>
        <begin position="826"/>
        <end position="887"/>
    </location>
</feature>
<gene>
    <name evidence="4" type="ORF">EXIGLDRAFT_593497</name>
</gene>
<dbReference type="GO" id="GO:0005737">
    <property type="term" value="C:cytoplasm"/>
    <property type="evidence" value="ECO:0007669"/>
    <property type="project" value="TreeGrafter"/>
</dbReference>
<accession>A0A165M5A9</accession>
<dbReference type="Pfam" id="PF24181">
    <property type="entry name" value="TPR_TTI1_C"/>
    <property type="match status" value="1"/>
</dbReference>
<feature type="domain" description="TTI1 C-terminal TPR" evidence="3">
    <location>
        <begin position="777"/>
        <end position="1095"/>
    </location>
</feature>
<dbReference type="AlphaFoldDB" id="A0A165M5A9"/>
<dbReference type="Pfam" id="PF21547">
    <property type="entry name" value="TTI1"/>
    <property type="match status" value="1"/>
</dbReference>
<dbReference type="PANTHER" id="PTHR18460:SF3">
    <property type="entry name" value="TELO2-INTERACTING PROTEIN 1 HOMOLOG"/>
    <property type="match status" value="1"/>
</dbReference>
<proteinExistence type="predicted"/>
<name>A0A165M5A9_EXIGL</name>
<evidence type="ECO:0000259" key="2">
    <source>
        <dbReference type="Pfam" id="PF24173"/>
    </source>
</evidence>
<dbReference type="EMBL" id="KV425915">
    <property type="protein sequence ID" value="KZV98786.1"/>
    <property type="molecule type" value="Genomic_DNA"/>
</dbReference>
<dbReference type="Gene3D" id="1.25.10.10">
    <property type="entry name" value="Leucine-rich Repeat Variant"/>
    <property type="match status" value="2"/>
</dbReference>
<evidence type="ECO:0000256" key="1">
    <source>
        <dbReference type="SAM" id="MobiDB-lite"/>
    </source>
</evidence>
<evidence type="ECO:0000259" key="3">
    <source>
        <dbReference type="Pfam" id="PF24181"/>
    </source>
</evidence>
<feature type="compositionally biased region" description="Basic and acidic residues" evidence="1">
    <location>
        <begin position="852"/>
        <end position="871"/>
    </location>
</feature>
<evidence type="ECO:0008006" key="6">
    <source>
        <dbReference type="Google" id="ProtNLM"/>
    </source>
</evidence>
<protein>
    <recommendedName>
        <fullName evidence="6">ARM repeat-containing protein</fullName>
    </recommendedName>
</protein>
<evidence type="ECO:0000313" key="4">
    <source>
        <dbReference type="EMBL" id="KZV98786.1"/>
    </source>
</evidence>
<dbReference type="SUPFAM" id="SSF48371">
    <property type="entry name" value="ARM repeat"/>
    <property type="match status" value="1"/>
</dbReference>
<dbReference type="Proteomes" id="UP000077266">
    <property type="component" value="Unassembled WGS sequence"/>
</dbReference>
<reference evidence="4 5" key="1">
    <citation type="journal article" date="2016" name="Mol. Biol. Evol.">
        <title>Comparative Genomics of Early-Diverging Mushroom-Forming Fungi Provides Insights into the Origins of Lignocellulose Decay Capabilities.</title>
        <authorList>
            <person name="Nagy L.G."/>
            <person name="Riley R."/>
            <person name="Tritt A."/>
            <person name="Adam C."/>
            <person name="Daum C."/>
            <person name="Floudas D."/>
            <person name="Sun H."/>
            <person name="Yadav J.S."/>
            <person name="Pangilinan J."/>
            <person name="Larsson K.H."/>
            <person name="Matsuura K."/>
            <person name="Barry K."/>
            <person name="Labutti K."/>
            <person name="Kuo R."/>
            <person name="Ohm R.A."/>
            <person name="Bhattacharya S.S."/>
            <person name="Shirouzu T."/>
            <person name="Yoshinaga Y."/>
            <person name="Martin F.M."/>
            <person name="Grigoriev I.V."/>
            <person name="Hibbett D.S."/>
        </authorList>
    </citation>
    <scope>NUCLEOTIDE SEQUENCE [LARGE SCALE GENOMIC DNA]</scope>
    <source>
        <strain evidence="4 5">HHB12029</strain>
    </source>
</reference>
<feature type="non-terminal residue" evidence="4">
    <location>
        <position position="1103"/>
    </location>
</feature>
<dbReference type="FunCoup" id="A0A165M5A9">
    <property type="interactions" value="626"/>
</dbReference>
<feature type="non-terminal residue" evidence="4">
    <location>
        <position position="1"/>
    </location>
</feature>
<dbReference type="InterPro" id="IPR016024">
    <property type="entry name" value="ARM-type_fold"/>
</dbReference>
<sequence length="1103" mass="120053">APDPAAQELFRRFKALCVPLLANSDLKPNTSDKASALLTALADELESVPEETRPLKSSLISYVFFPVSTLLRRNDLVAIPPRVLEAVLRVLASLAEHWWWSADAQTWEQLFKLVAFVLVGVDPKGKERAHDEHTQLAAVRALYAIIGGRATSKEDSAERLEMYRDHLQVQVLGKTLDALLSLCPSPNSELGLSALRTTAVLVRDFMPDDLAPSIMPGVVSVMLRCSLGEGTRKGWANGDHVTASLDVLSWMVVKGIGDDVCVAAGAVKRVEDLQDLASLVSDAAEEDESAHQPGALTRRTRAWLRGTATQLHIALNSLTHLIAHSNATAQRALVSMSSTILQATTLTLPQSHHLLLSFLLALARSEYTSVSSAAHVALAQAAREPALLQHVLTLARDALSELTRLIRSRSDAKLAHRLRQVLAVCALAEDVPAIRVGMGRLLGPGGGIEKWGLGLLGALQFAPPTQAGIVSEATTFLLEESTQPADDDVAFVPLKLKSPADGDVQALLEDTLRELGHAGSLEGLFAVEWLVGLGVRELSARASSALWCASLMAEGVALAGHDLQSTSKLFKTARWMAKAVAELWQQREEDQLPEDPQAQEDNEPDRPQIEFVSGLVKIDTSKMFPTPQLAQQDLPRWSPEVHRAAALRVIAASSMALQAAFAPLLLHTLYPILHALVSPSAVLRSTATTTLHRVARASGFATPRNLLMANFDYALAGAASRLLRAQLDVDAASVLHILVRLVGGDVVDRMGDVVAECFERLDEYHGYEVLVERLVDVLGEVVRVVKDDVQAREPIAQRPAETVSSAEERPDLFRPWSMGQLLTWLDKRHDTPPQPPVEEDDVGPTPHTAWRNRRDHEHNHTEEHEHEHNDEQPPPAQPQEEKPQPTATHKLVHLILSRSVPFLTHASPLIRARILRLLTSSVPILVPETVGEEHHPGVALLLPQVHRAWPFVLNRLSDSEPFVVAAAAGLVAELASSTGTGEFVRARVWEEVWPRFRTLLDALQRAESQSALAQRRYGQGGDAPSAYANSTRLHVAMLRTIDAALRGPGGALDIAVWEVALAFCRFLDKGEAEGVQHSAVSVFKALRAANEDAVWLALSASVG</sequence>
<keyword evidence="5" id="KW-1185">Reference proteome</keyword>
<organism evidence="4 5">
    <name type="scientific">Exidia glandulosa HHB12029</name>
    <dbReference type="NCBI Taxonomy" id="1314781"/>
    <lineage>
        <taxon>Eukaryota</taxon>
        <taxon>Fungi</taxon>
        <taxon>Dikarya</taxon>
        <taxon>Basidiomycota</taxon>
        <taxon>Agaricomycotina</taxon>
        <taxon>Agaricomycetes</taxon>
        <taxon>Auriculariales</taxon>
        <taxon>Exidiaceae</taxon>
        <taxon>Exidia</taxon>
    </lineage>
</organism>
<dbReference type="OrthoDB" id="49511at2759"/>
<feature type="domain" description="TTI1 N-terminal TPR" evidence="2">
    <location>
        <begin position="10"/>
        <end position="364"/>
    </location>
</feature>
<dbReference type="InterPro" id="IPR011989">
    <property type="entry name" value="ARM-like"/>
</dbReference>
<dbReference type="STRING" id="1314781.A0A165M5A9"/>
<dbReference type="InterPro" id="IPR052587">
    <property type="entry name" value="TELO2-interacting_protein_1"/>
</dbReference>
<dbReference type="InterPro" id="IPR057566">
    <property type="entry name" value="TPR_TTI1_N"/>
</dbReference>
<dbReference type="Pfam" id="PF24173">
    <property type="entry name" value="TPR_TTI1_N"/>
    <property type="match status" value="1"/>
</dbReference>
<evidence type="ECO:0000313" key="5">
    <source>
        <dbReference type="Proteomes" id="UP000077266"/>
    </source>
</evidence>
<dbReference type="InterPro" id="IPR049362">
    <property type="entry name" value="TTI1_rpt"/>
</dbReference>
<dbReference type="InterPro" id="IPR057567">
    <property type="entry name" value="TPR_TTI1_C"/>
</dbReference>